<keyword evidence="3" id="KW-1185">Reference proteome</keyword>
<proteinExistence type="predicted"/>
<feature type="compositionally biased region" description="Basic and acidic residues" evidence="1">
    <location>
        <begin position="146"/>
        <end position="157"/>
    </location>
</feature>
<evidence type="ECO:0000256" key="1">
    <source>
        <dbReference type="SAM" id="MobiDB-lite"/>
    </source>
</evidence>
<evidence type="ECO:0000313" key="2">
    <source>
        <dbReference type="EMBL" id="SFP44452.1"/>
    </source>
</evidence>
<dbReference type="OrthoDB" id="7432673at2"/>
<reference evidence="3" key="1">
    <citation type="submission" date="2016-10" db="EMBL/GenBank/DDBJ databases">
        <authorList>
            <person name="Varghese N."/>
            <person name="Submissions S."/>
        </authorList>
    </citation>
    <scope>NUCLEOTIDE SEQUENCE [LARGE SCALE GENOMIC DNA]</scope>
    <source>
        <strain evidence="3">CGMCC 1.7715</strain>
    </source>
</reference>
<gene>
    <name evidence="2" type="ORF">SAMN04488060_2886</name>
</gene>
<name>A0A1I5QDU8_9SPHN</name>
<accession>A0A1I5QDU8</accession>
<dbReference type="AlphaFoldDB" id="A0A1I5QDU8"/>
<dbReference type="Proteomes" id="UP000199331">
    <property type="component" value="Unassembled WGS sequence"/>
</dbReference>
<protein>
    <submittedName>
        <fullName evidence="2">Uncharacterized protein</fullName>
    </submittedName>
</protein>
<sequence>MDDDEIKLHEEAYSRAVALFDEIALEVPGGLSREGFLKLVMQAAVCRWSVLPMSREERDNYIRAVIISLIDLSPANALEGMLAVQILTNHEVIVACHSRALNQSELPIHRDATQKHAIKAMETSMKQMITLQGMIERRQLNMKSAKTLDRQHAERLSYNEPTDPNVRDRSEKSVLSANLETSKK</sequence>
<feature type="region of interest" description="Disordered" evidence="1">
    <location>
        <begin position="145"/>
        <end position="184"/>
    </location>
</feature>
<dbReference type="RefSeq" id="WP_090483146.1">
    <property type="nucleotide sequence ID" value="NZ_FOWZ01000010.1"/>
</dbReference>
<organism evidence="2 3">
    <name type="scientific">Qipengyuania nanhaisediminis</name>
    <dbReference type="NCBI Taxonomy" id="604088"/>
    <lineage>
        <taxon>Bacteria</taxon>
        <taxon>Pseudomonadati</taxon>
        <taxon>Pseudomonadota</taxon>
        <taxon>Alphaproteobacteria</taxon>
        <taxon>Sphingomonadales</taxon>
        <taxon>Erythrobacteraceae</taxon>
        <taxon>Qipengyuania</taxon>
    </lineage>
</organism>
<evidence type="ECO:0000313" key="3">
    <source>
        <dbReference type="Proteomes" id="UP000199331"/>
    </source>
</evidence>
<dbReference type="EMBL" id="FOWZ01000010">
    <property type="protein sequence ID" value="SFP44452.1"/>
    <property type="molecule type" value="Genomic_DNA"/>
</dbReference>
<feature type="compositionally biased region" description="Polar residues" evidence="1">
    <location>
        <begin position="173"/>
        <end position="184"/>
    </location>
</feature>